<reference evidence="9" key="1">
    <citation type="submission" date="2022-11" db="UniProtKB">
        <authorList>
            <consortium name="WormBaseParasite"/>
        </authorList>
    </citation>
    <scope>IDENTIFICATION</scope>
</reference>
<dbReference type="SUPFAM" id="SSF50494">
    <property type="entry name" value="Trypsin-like serine proteases"/>
    <property type="match status" value="1"/>
</dbReference>
<evidence type="ECO:0000256" key="3">
    <source>
        <dbReference type="ARBA" id="ARBA00042000"/>
    </source>
</evidence>
<accession>A0A915MCZ8</accession>
<dbReference type="CDD" id="cd05271">
    <property type="entry name" value="NDUFA9_like_SDR_a"/>
    <property type="match status" value="1"/>
</dbReference>
<dbReference type="InterPro" id="IPR009003">
    <property type="entry name" value="Peptidase_S1_PA"/>
</dbReference>
<dbReference type="GO" id="GO:0003824">
    <property type="term" value="F:catalytic activity"/>
    <property type="evidence" value="ECO:0007669"/>
    <property type="project" value="UniProtKB-ARBA"/>
</dbReference>
<dbReference type="Proteomes" id="UP000887561">
    <property type="component" value="Unplaced"/>
</dbReference>
<name>A0A915MCZ8_MELJA</name>
<dbReference type="Gene3D" id="2.40.10.10">
    <property type="entry name" value="Trypsin-like serine proteases"/>
    <property type="match status" value="2"/>
</dbReference>
<dbReference type="InterPro" id="IPR043504">
    <property type="entry name" value="Peptidase_S1_PA_chymotrypsin"/>
</dbReference>
<dbReference type="WBParaSite" id="scaffold34759_cov199.g21640">
    <property type="protein sequence ID" value="scaffold34759_cov199.g21640"/>
    <property type="gene ID" value="scaffold34759_cov199.g21640"/>
</dbReference>
<evidence type="ECO:0000256" key="1">
    <source>
        <dbReference type="ARBA" id="ARBA00038501"/>
    </source>
</evidence>
<protein>
    <recommendedName>
        <fullName evidence="2">NADH dehydrogenase [ubiquinone] 1 alpha subcomplex subunit 9, mitochondrial</fullName>
    </recommendedName>
    <alternativeName>
        <fullName evidence="4">Complex I-39kD</fullName>
    </alternativeName>
    <alternativeName>
        <fullName evidence="3">NADH-ubiquinone oxidoreductase 39 kDa subunit</fullName>
    </alternativeName>
</protein>
<evidence type="ECO:0000256" key="5">
    <source>
        <dbReference type="ARBA" id="ARBA00046455"/>
    </source>
</evidence>
<evidence type="ECO:0000313" key="8">
    <source>
        <dbReference type="Proteomes" id="UP000887561"/>
    </source>
</evidence>
<dbReference type="InterPro" id="IPR036291">
    <property type="entry name" value="NAD(P)-bd_dom_sf"/>
</dbReference>
<evidence type="ECO:0000256" key="4">
    <source>
        <dbReference type="ARBA" id="ARBA00043145"/>
    </source>
</evidence>
<comment type="similarity">
    <text evidence="1">Belongs to the complex I NDUFA9 subunit family.</text>
</comment>
<dbReference type="PANTHER" id="PTHR12126">
    <property type="entry name" value="NADH-UBIQUINONE OXIDOREDUCTASE 39 KDA SUBUNIT-RELATED"/>
    <property type="match status" value="1"/>
</dbReference>
<evidence type="ECO:0000256" key="2">
    <source>
        <dbReference type="ARBA" id="ARBA00040720"/>
    </source>
</evidence>
<feature type="domain" description="NAD(P)-binding" evidence="7">
    <location>
        <begin position="227"/>
        <end position="380"/>
    </location>
</feature>
<sequence length="852" mass="96235">MGEEGHPELPTNSEDSSTKGNDELRMFRGPLTLGNLIDALEAYDGSPVISLHSGFLRNLYIYIRPIETVTRQNNEWVLQPPFDHPLRNLKIDLAVLVREAEEEARFNDKRLVCIRYGHAEPDRRSMRKAARNEQKIYFTALFASGRDVFVQDKIMNFAIKFRFFPLSGNLQILASSVRNSSTTTSNDKKYSLENIPEPVISSLNSAQFRRGTGGRNSFTGNVVSVFGASGFTGLSVINRLAKQGNQIIIPYRCDAFFVKELKVSCELGQILFFPFQPTDEDSIRKAVKYSNVVVNLIGAYINTPNFTMHDSNVEVPRKIARISREMGVERLVHVSAMGADPEHESKYLKNGQFLRTKGLGELAVRDEFPNATIVRPSVLYGECDYFLQFMTTHLRRCPVLGWVYIYKGGRGIYKMPVYVKVNDFGLGISRIVNDPSFAGKDFEFVGPHCYEFCEIADYIYKKAGCFEEIMYRYRRFSRPDPWFLFWSALCWLNTKVYRGGGSYIDWEWLDFVEATSDVLTGGKTLGFADLGIKPHLFEDMAAYFCRIRSYSGSVDLAYDEMPKVALPLRSPILYKRPPKLFDPSNIQTEERIFGRKVLAREGPNAPTKSCTGSLISASLVLTSGDCVVDRSTKESLNEFVVFVSKPSDKELRSTGKLLERNEQNGWALLRIAPQNITELCPPSPAPKWVARLNFRPLLTSGPRLEVSQADLSSGEGAVSEDFLNENRLLRIYLDKLEKPPKDDGLNQYRSNVYSGFTACYDDTGAPLLCKLSKYQDPALQLGIFQSLTVPGGKAAKDDEQNDKSNKTIDELNKCKLATQMRFNLFNADESLAKAIEKYALTEFVSVYHECGF</sequence>
<comment type="subunit">
    <text evidence="5">Complex I is composed of 45 different subunits. This a component of the hydrophobic protein fraction. Interacts with BLOC1S1. Interacts with SLC2A4. Interacts with CLOCK. Interacts with RAB5IF.</text>
</comment>
<proteinExistence type="inferred from homology"/>
<evidence type="ECO:0000259" key="7">
    <source>
        <dbReference type="Pfam" id="PF13460"/>
    </source>
</evidence>
<feature type="region of interest" description="Disordered" evidence="6">
    <location>
        <begin position="1"/>
        <end position="23"/>
    </location>
</feature>
<dbReference type="PANTHER" id="PTHR12126:SF11">
    <property type="entry name" value="NADH DEHYDROGENASE [UBIQUINONE] 1 ALPHA SUBCOMPLEX SUBUNIT 9, MITOCHONDRIAL"/>
    <property type="match status" value="1"/>
</dbReference>
<dbReference type="InterPro" id="IPR051207">
    <property type="entry name" value="ComplexI_NDUFA9_subunit"/>
</dbReference>
<dbReference type="InterPro" id="IPR016040">
    <property type="entry name" value="NAD(P)-bd_dom"/>
</dbReference>
<dbReference type="SUPFAM" id="SSF51735">
    <property type="entry name" value="NAD(P)-binding Rossmann-fold domains"/>
    <property type="match status" value="1"/>
</dbReference>
<organism evidence="8 9">
    <name type="scientific">Meloidogyne javanica</name>
    <name type="common">Root-knot nematode worm</name>
    <dbReference type="NCBI Taxonomy" id="6303"/>
    <lineage>
        <taxon>Eukaryota</taxon>
        <taxon>Metazoa</taxon>
        <taxon>Ecdysozoa</taxon>
        <taxon>Nematoda</taxon>
        <taxon>Chromadorea</taxon>
        <taxon>Rhabditida</taxon>
        <taxon>Tylenchina</taxon>
        <taxon>Tylenchomorpha</taxon>
        <taxon>Tylenchoidea</taxon>
        <taxon>Meloidogynidae</taxon>
        <taxon>Meloidogyninae</taxon>
        <taxon>Meloidogyne</taxon>
        <taxon>Meloidogyne incognita group</taxon>
    </lineage>
</organism>
<dbReference type="GO" id="GO:0044877">
    <property type="term" value="F:protein-containing complex binding"/>
    <property type="evidence" value="ECO:0007669"/>
    <property type="project" value="TreeGrafter"/>
</dbReference>
<dbReference type="Gene3D" id="3.40.50.720">
    <property type="entry name" value="NAD(P)-binding Rossmann-like Domain"/>
    <property type="match status" value="1"/>
</dbReference>
<dbReference type="AlphaFoldDB" id="A0A915MCZ8"/>
<keyword evidence="8" id="KW-1185">Reference proteome</keyword>
<dbReference type="GO" id="GO:0005739">
    <property type="term" value="C:mitochondrion"/>
    <property type="evidence" value="ECO:0007669"/>
    <property type="project" value="TreeGrafter"/>
</dbReference>
<evidence type="ECO:0000256" key="6">
    <source>
        <dbReference type="SAM" id="MobiDB-lite"/>
    </source>
</evidence>
<dbReference type="Pfam" id="PF13460">
    <property type="entry name" value="NAD_binding_10"/>
    <property type="match status" value="1"/>
</dbReference>
<evidence type="ECO:0000313" key="9">
    <source>
        <dbReference type="WBParaSite" id="scaffold34759_cov199.g21640"/>
    </source>
</evidence>